<dbReference type="Pfam" id="PF23840">
    <property type="entry name" value="Phage_tail_terminator"/>
    <property type="match status" value="1"/>
</dbReference>
<dbReference type="RefSeq" id="WP_218796948.1">
    <property type="nucleotide sequence ID" value="NZ_CP079097.1"/>
</dbReference>
<name>A0AA35UDZ0_METCP</name>
<gene>
    <name evidence="1" type="ORF">MCNOR_1904</name>
</gene>
<reference evidence="1" key="1">
    <citation type="submission" date="2023-03" db="EMBL/GenBank/DDBJ databases">
        <authorList>
            <person name="Pearce D."/>
        </authorList>
    </citation>
    <scope>NUCLEOTIDE SEQUENCE</scope>
    <source>
        <strain evidence="1">Mc</strain>
    </source>
</reference>
<proteinExistence type="predicted"/>
<dbReference type="InterPro" id="IPR056912">
    <property type="entry name" value="Phage_JBD30_tail_term-like"/>
</dbReference>
<evidence type="ECO:0000313" key="1">
    <source>
        <dbReference type="EMBL" id="CAI8818794.1"/>
    </source>
</evidence>
<dbReference type="Proteomes" id="UP001158598">
    <property type="component" value="Chromosome"/>
</dbReference>
<dbReference type="EMBL" id="OX458332">
    <property type="protein sequence ID" value="CAI8818794.1"/>
    <property type="molecule type" value="Genomic_DNA"/>
</dbReference>
<accession>A0AA35UDZ0</accession>
<evidence type="ECO:0000313" key="2">
    <source>
        <dbReference type="Proteomes" id="UP001158598"/>
    </source>
</evidence>
<dbReference type="AlphaFoldDB" id="A0AA35UDZ0"/>
<protein>
    <submittedName>
        <fullName evidence="1">Uncharacterized protein</fullName>
    </submittedName>
</protein>
<organism evidence="1 2">
    <name type="scientific">Methylococcus capsulatus</name>
    <dbReference type="NCBI Taxonomy" id="414"/>
    <lineage>
        <taxon>Bacteria</taxon>
        <taxon>Pseudomonadati</taxon>
        <taxon>Pseudomonadota</taxon>
        <taxon>Gammaproteobacteria</taxon>
        <taxon>Methylococcales</taxon>
        <taxon>Methylococcaceae</taxon>
        <taxon>Methylococcus</taxon>
    </lineage>
</organism>
<sequence length="145" mass="15835">MITSMFEIEPALIRRLRETLPEFVTVDGVGVLAGVQNLEPLCPAALVLPLGFAGPVGTPPPNVFLAERQRWQVTVCVAHTPPASTVVTGGAYVLRILRALEHWSPQPGWGRLKHVGLDDPWFDLGHVEFSLVFEVRPLPLDTGTP</sequence>